<dbReference type="Proteomes" id="UP000196027">
    <property type="component" value="Chromosome"/>
</dbReference>
<name>A0A1Y0I934_9GAMM</name>
<reference evidence="2 3" key="1">
    <citation type="submission" date="2017-05" db="EMBL/GenBank/DDBJ databases">
        <title>Genomic insights into alkan degradation activity of Oleiphilus messinensis.</title>
        <authorList>
            <person name="Kozyavkin S.A."/>
            <person name="Slesarev A.I."/>
            <person name="Golyshin P.N."/>
            <person name="Korzhenkov A."/>
            <person name="Golyshina O.N."/>
            <person name="Toshchakov S.V."/>
        </authorList>
    </citation>
    <scope>NUCLEOTIDE SEQUENCE [LARGE SCALE GENOMIC DNA]</scope>
    <source>
        <strain evidence="2 3">ME102</strain>
    </source>
</reference>
<accession>A0A1Y0I934</accession>
<dbReference type="InterPro" id="IPR008965">
    <property type="entry name" value="CBM2/CBM3_carb-bd_dom_sf"/>
</dbReference>
<evidence type="ECO:0000313" key="3">
    <source>
        <dbReference type="Proteomes" id="UP000196027"/>
    </source>
</evidence>
<dbReference type="GO" id="GO:0030246">
    <property type="term" value="F:carbohydrate binding"/>
    <property type="evidence" value="ECO:0007669"/>
    <property type="project" value="InterPro"/>
</dbReference>
<feature type="signal peptide" evidence="1">
    <location>
        <begin position="1"/>
        <end position="25"/>
    </location>
</feature>
<dbReference type="AlphaFoldDB" id="A0A1Y0I934"/>
<dbReference type="OrthoDB" id="6197090at2"/>
<sequence>MNTVNKTLSKMLLILAFCGANLAQAGHISLNPFSTDVAIGDTISIDIVLEDPFTGAYAGDSFLGFGFDFDYDQTGLQFTHKTMGSAWDDYSDAFNDTMVVGSDSNFGIDDNGQSEFLLTTLYFEVIGAGDLFLNVFSDSANSANQGLFYIFNDVLDINASTSINVSQVPEPPVVALFALALGIMGARGFRKSAV</sequence>
<evidence type="ECO:0000256" key="1">
    <source>
        <dbReference type="SAM" id="SignalP"/>
    </source>
</evidence>
<dbReference type="SUPFAM" id="SSF49384">
    <property type="entry name" value="Carbohydrate-binding domain"/>
    <property type="match status" value="1"/>
</dbReference>
<protein>
    <recommendedName>
        <fullName evidence="4">PEP-CTERM protein-sorting domain-containing protein</fullName>
    </recommendedName>
</protein>
<gene>
    <name evidence="2" type="ORF">OLMES_2700</name>
</gene>
<organism evidence="2 3">
    <name type="scientific">Oleiphilus messinensis</name>
    <dbReference type="NCBI Taxonomy" id="141451"/>
    <lineage>
        <taxon>Bacteria</taxon>
        <taxon>Pseudomonadati</taxon>
        <taxon>Pseudomonadota</taxon>
        <taxon>Gammaproteobacteria</taxon>
        <taxon>Oceanospirillales</taxon>
        <taxon>Oleiphilaceae</taxon>
        <taxon>Oleiphilus</taxon>
    </lineage>
</organism>
<dbReference type="EMBL" id="CP021425">
    <property type="protein sequence ID" value="ARU56750.1"/>
    <property type="molecule type" value="Genomic_DNA"/>
</dbReference>
<feature type="chain" id="PRO_5012598247" description="PEP-CTERM protein-sorting domain-containing protein" evidence="1">
    <location>
        <begin position="26"/>
        <end position="194"/>
    </location>
</feature>
<dbReference type="KEGG" id="ome:OLMES_2700"/>
<keyword evidence="3" id="KW-1185">Reference proteome</keyword>
<proteinExistence type="predicted"/>
<evidence type="ECO:0000313" key="2">
    <source>
        <dbReference type="EMBL" id="ARU56750.1"/>
    </source>
</evidence>
<dbReference type="RefSeq" id="WP_087461713.1">
    <property type="nucleotide sequence ID" value="NZ_CP021425.1"/>
</dbReference>
<evidence type="ECO:0008006" key="4">
    <source>
        <dbReference type="Google" id="ProtNLM"/>
    </source>
</evidence>
<keyword evidence="1" id="KW-0732">Signal</keyword>
<dbReference type="Gene3D" id="2.60.40.680">
    <property type="match status" value="1"/>
</dbReference>